<feature type="region of interest" description="Disordered" evidence="4">
    <location>
        <begin position="1"/>
        <end position="61"/>
    </location>
</feature>
<dbReference type="AlphaFoldDB" id="A0A7S4E1W7"/>
<evidence type="ECO:0000256" key="1">
    <source>
        <dbReference type="ARBA" id="ARBA00022574"/>
    </source>
</evidence>
<reference evidence="5" key="1">
    <citation type="submission" date="2021-01" db="EMBL/GenBank/DDBJ databases">
        <authorList>
            <person name="Corre E."/>
            <person name="Pelletier E."/>
            <person name="Niang G."/>
            <person name="Scheremetjew M."/>
            <person name="Finn R."/>
            <person name="Kale V."/>
            <person name="Holt S."/>
            <person name="Cochrane G."/>
            <person name="Meng A."/>
            <person name="Brown T."/>
            <person name="Cohen L."/>
        </authorList>
    </citation>
    <scope>NUCLEOTIDE SEQUENCE</scope>
    <source>
        <strain evidence="5">CCMP1756</strain>
    </source>
</reference>
<evidence type="ECO:0000313" key="5">
    <source>
        <dbReference type="EMBL" id="CAE0684888.1"/>
    </source>
</evidence>
<dbReference type="PANTHER" id="PTHR19857">
    <property type="entry name" value="MITOCHONDRIAL DIVISION PROTEIN 1-RELATED"/>
    <property type="match status" value="1"/>
</dbReference>
<keyword evidence="1 3" id="KW-0853">WD repeat</keyword>
<sequence>MDAEAPTVPEPSPARQQIQELRREMEDMDVDEGFKDEDGEMLVEVEDDGGLAESDEEELPTHEDDAALKFDKHEDAVYCVAVSKAGAILSGGGDDRAWLQPAPMGSRGAICLEGHNDSVTACGFSHQDSMCATGAYDGSVKLWDAASGRLLRTLEGPGDVEWLAWHPKGDVVLCGACDGTLWMWLATSGACMRVFAGHDGAVLCGGFTCDGKKNSFGFGGWIFESLEPSQGPMCPRVPTAQRCVHGRRRHDPGRRVVHRLPPVGP</sequence>
<feature type="repeat" description="WD" evidence="3">
    <location>
        <begin position="112"/>
        <end position="153"/>
    </location>
</feature>
<proteinExistence type="predicted"/>
<dbReference type="InterPro" id="IPR019775">
    <property type="entry name" value="WD40_repeat_CS"/>
</dbReference>
<evidence type="ECO:0000256" key="3">
    <source>
        <dbReference type="PROSITE-ProRule" id="PRU00221"/>
    </source>
</evidence>
<organism evidence="5">
    <name type="scientific">Pelagomonas calceolata</name>
    <dbReference type="NCBI Taxonomy" id="35677"/>
    <lineage>
        <taxon>Eukaryota</taxon>
        <taxon>Sar</taxon>
        <taxon>Stramenopiles</taxon>
        <taxon>Ochrophyta</taxon>
        <taxon>Pelagophyceae</taxon>
        <taxon>Pelagomonadales</taxon>
        <taxon>Pelagomonadaceae</taxon>
        <taxon>Pelagomonas</taxon>
    </lineage>
</organism>
<protein>
    <recommendedName>
        <fullName evidence="6">Anaphase-promoting complex subunit 4 WD40 domain-containing protein</fullName>
    </recommendedName>
</protein>
<dbReference type="InterPro" id="IPR051179">
    <property type="entry name" value="WD_repeat_multifunction"/>
</dbReference>
<dbReference type="SMART" id="SM00320">
    <property type="entry name" value="WD40"/>
    <property type="match status" value="3"/>
</dbReference>
<dbReference type="PROSITE" id="PS50294">
    <property type="entry name" value="WD_REPEATS_REGION"/>
    <property type="match status" value="1"/>
</dbReference>
<gene>
    <name evidence="5" type="ORF">PCAL00307_LOCUS322</name>
</gene>
<feature type="compositionally biased region" description="Acidic residues" evidence="4">
    <location>
        <begin position="26"/>
        <end position="58"/>
    </location>
</feature>
<name>A0A7S4E1W7_9STRA</name>
<evidence type="ECO:0000256" key="2">
    <source>
        <dbReference type="ARBA" id="ARBA00022737"/>
    </source>
</evidence>
<evidence type="ECO:0000256" key="4">
    <source>
        <dbReference type="SAM" id="MobiDB-lite"/>
    </source>
</evidence>
<dbReference type="Pfam" id="PF00400">
    <property type="entry name" value="WD40"/>
    <property type="match status" value="3"/>
</dbReference>
<dbReference type="EMBL" id="HBIW01000390">
    <property type="protein sequence ID" value="CAE0684888.1"/>
    <property type="molecule type" value="Transcribed_RNA"/>
</dbReference>
<dbReference type="PROSITE" id="PS50082">
    <property type="entry name" value="WD_REPEATS_2"/>
    <property type="match status" value="1"/>
</dbReference>
<evidence type="ECO:0008006" key="6">
    <source>
        <dbReference type="Google" id="ProtNLM"/>
    </source>
</evidence>
<dbReference type="InterPro" id="IPR001680">
    <property type="entry name" value="WD40_rpt"/>
</dbReference>
<dbReference type="Gene3D" id="2.130.10.10">
    <property type="entry name" value="YVTN repeat-like/Quinoprotein amine dehydrogenase"/>
    <property type="match status" value="1"/>
</dbReference>
<dbReference type="SUPFAM" id="SSF50978">
    <property type="entry name" value="WD40 repeat-like"/>
    <property type="match status" value="1"/>
</dbReference>
<dbReference type="PROSITE" id="PS00678">
    <property type="entry name" value="WD_REPEATS_1"/>
    <property type="match status" value="1"/>
</dbReference>
<dbReference type="InterPro" id="IPR036322">
    <property type="entry name" value="WD40_repeat_dom_sf"/>
</dbReference>
<accession>A0A7S4E1W7</accession>
<keyword evidence="2" id="KW-0677">Repeat</keyword>
<dbReference type="PANTHER" id="PTHR19857:SF8">
    <property type="entry name" value="ANGIO-ASSOCIATED MIGRATORY CELL PROTEIN"/>
    <property type="match status" value="1"/>
</dbReference>
<dbReference type="InterPro" id="IPR015943">
    <property type="entry name" value="WD40/YVTN_repeat-like_dom_sf"/>
</dbReference>